<dbReference type="InterPro" id="IPR000719">
    <property type="entry name" value="Prot_kinase_dom"/>
</dbReference>
<dbReference type="InterPro" id="IPR011990">
    <property type="entry name" value="TPR-like_helical_dom_sf"/>
</dbReference>
<name>A0A9N8WIN8_9GLOM</name>
<evidence type="ECO:0000313" key="2">
    <source>
        <dbReference type="EMBL" id="CAG8491009.1"/>
    </source>
</evidence>
<comment type="caution">
    <text evidence="2">The sequence shown here is derived from an EMBL/GenBank/DDBJ whole genome shotgun (WGS) entry which is preliminary data.</text>
</comment>
<dbReference type="GO" id="GO:0004674">
    <property type="term" value="F:protein serine/threonine kinase activity"/>
    <property type="evidence" value="ECO:0007669"/>
    <property type="project" value="TreeGrafter"/>
</dbReference>
<evidence type="ECO:0000313" key="3">
    <source>
        <dbReference type="Proteomes" id="UP000789739"/>
    </source>
</evidence>
<dbReference type="PROSITE" id="PS50011">
    <property type="entry name" value="PROTEIN_KINASE_DOM"/>
    <property type="match status" value="1"/>
</dbReference>
<proteinExistence type="predicted"/>
<dbReference type="PRINTS" id="PR00109">
    <property type="entry name" value="TYRKINASE"/>
</dbReference>
<dbReference type="InterPro" id="IPR001245">
    <property type="entry name" value="Ser-Thr/Tyr_kinase_cat_dom"/>
</dbReference>
<dbReference type="GO" id="GO:0005524">
    <property type="term" value="F:ATP binding"/>
    <property type="evidence" value="ECO:0007669"/>
    <property type="project" value="InterPro"/>
</dbReference>
<dbReference type="Pfam" id="PF07714">
    <property type="entry name" value="PK_Tyr_Ser-Thr"/>
    <property type="match status" value="1"/>
</dbReference>
<dbReference type="Proteomes" id="UP000789739">
    <property type="component" value="Unassembled WGS sequence"/>
</dbReference>
<gene>
    <name evidence="2" type="ORF">PBRASI_LOCUS2106</name>
</gene>
<keyword evidence="3" id="KW-1185">Reference proteome</keyword>
<dbReference type="InterPro" id="IPR051681">
    <property type="entry name" value="Ser/Thr_Kinases-Pseudokinases"/>
</dbReference>
<dbReference type="OrthoDB" id="10261027at2759"/>
<protein>
    <submittedName>
        <fullName evidence="2">4162_t:CDS:1</fullName>
    </submittedName>
</protein>
<dbReference type="InterPro" id="IPR011009">
    <property type="entry name" value="Kinase-like_dom_sf"/>
</dbReference>
<reference evidence="2" key="1">
    <citation type="submission" date="2021-06" db="EMBL/GenBank/DDBJ databases">
        <authorList>
            <person name="Kallberg Y."/>
            <person name="Tangrot J."/>
            <person name="Rosling A."/>
        </authorList>
    </citation>
    <scope>NUCLEOTIDE SEQUENCE</scope>
    <source>
        <strain evidence="2">BR232B</strain>
    </source>
</reference>
<dbReference type="Gene3D" id="1.25.40.10">
    <property type="entry name" value="Tetratricopeptide repeat domain"/>
    <property type="match status" value="1"/>
</dbReference>
<dbReference type="SUPFAM" id="SSF81901">
    <property type="entry name" value="HCP-like"/>
    <property type="match status" value="1"/>
</dbReference>
<feature type="domain" description="Protein kinase" evidence="1">
    <location>
        <begin position="141"/>
        <end position="402"/>
    </location>
</feature>
<dbReference type="Gene3D" id="1.10.510.10">
    <property type="entry name" value="Transferase(Phosphotransferase) domain 1"/>
    <property type="match status" value="1"/>
</dbReference>
<dbReference type="EMBL" id="CAJVPI010000156">
    <property type="protein sequence ID" value="CAG8491009.1"/>
    <property type="molecule type" value="Genomic_DNA"/>
</dbReference>
<accession>A0A9N8WIN8</accession>
<dbReference type="PANTHER" id="PTHR44329">
    <property type="entry name" value="SERINE/THREONINE-PROTEIN KINASE TNNI3K-RELATED"/>
    <property type="match status" value="1"/>
</dbReference>
<evidence type="ECO:0000259" key="1">
    <source>
        <dbReference type="PROSITE" id="PS50011"/>
    </source>
</evidence>
<dbReference type="SUPFAM" id="SSF56112">
    <property type="entry name" value="Protein kinase-like (PK-like)"/>
    <property type="match status" value="1"/>
</dbReference>
<dbReference type="AlphaFoldDB" id="A0A9N8WIN8"/>
<sequence length="574" mass="66454">MDKFYQCTQLPPDNSNYSLTTCEFEKGWFGKNVELLSPVAKELFFLGVAEAYDTIKRICDLRAEADCNIRALDSMILYLDEVRRLIREQEGNIIKSRVPKLVQALKEWERFLVHYTKAKIRVLSRFDIMTEFEQKLEKLFVDLEVALKAANIHMVLQNNSMLTAELVCMKISDREETGPLEKTDNVAHTRTMLRLFFQRVKDEFVTSAIHNGVRLSQQRLRKWADNGSLHEYLQKHKDLGWEWKIKMVYHMAKAIAILHDKLILYRNISSHQIYVDKDKNVRLKSNLYTRSGDSTRNVNKQLETVRWTCPEKAQNPHLPSSKASDIYSFGLLMWEMSSHDVPFKDKTPKEVFELLGNADYTSELPIIKDTPQVYVNIMTSCWNRDPTKRPSIQAIVRQLRELKPPKNGMDSRETTGLFIPNHAVNYTLNNITIQGACAFHSVGNYEEAFKQFKTLADCEEAAAEANFYVGRYLMDLKIDFEKNPDRGVSYLIIAEKMGLMDAVQFRAQESLFAATILRNQLYEMGDIENANEIFERMKKECLPLYEKGAEHGNLRCMKDLADYGAKLGDEKISK</sequence>
<organism evidence="2 3">
    <name type="scientific">Paraglomus brasilianum</name>
    <dbReference type="NCBI Taxonomy" id="144538"/>
    <lineage>
        <taxon>Eukaryota</taxon>
        <taxon>Fungi</taxon>
        <taxon>Fungi incertae sedis</taxon>
        <taxon>Mucoromycota</taxon>
        <taxon>Glomeromycotina</taxon>
        <taxon>Glomeromycetes</taxon>
        <taxon>Paraglomerales</taxon>
        <taxon>Paraglomeraceae</taxon>
        <taxon>Paraglomus</taxon>
    </lineage>
</organism>